<evidence type="ECO:0000313" key="2">
    <source>
        <dbReference type="Proteomes" id="UP001054945"/>
    </source>
</evidence>
<accession>A0AAV4NH50</accession>
<evidence type="ECO:0000313" key="1">
    <source>
        <dbReference type="EMBL" id="GIX83286.1"/>
    </source>
</evidence>
<protein>
    <submittedName>
        <fullName evidence="1">Uncharacterized protein</fullName>
    </submittedName>
</protein>
<dbReference type="AlphaFoldDB" id="A0AAV4NH50"/>
<organism evidence="1 2">
    <name type="scientific">Caerostris extrusa</name>
    <name type="common">Bark spider</name>
    <name type="synonym">Caerostris bankana</name>
    <dbReference type="NCBI Taxonomy" id="172846"/>
    <lineage>
        <taxon>Eukaryota</taxon>
        <taxon>Metazoa</taxon>
        <taxon>Ecdysozoa</taxon>
        <taxon>Arthropoda</taxon>
        <taxon>Chelicerata</taxon>
        <taxon>Arachnida</taxon>
        <taxon>Araneae</taxon>
        <taxon>Araneomorphae</taxon>
        <taxon>Entelegynae</taxon>
        <taxon>Araneoidea</taxon>
        <taxon>Araneidae</taxon>
        <taxon>Caerostris</taxon>
    </lineage>
</organism>
<reference evidence="1 2" key="1">
    <citation type="submission" date="2021-06" db="EMBL/GenBank/DDBJ databases">
        <title>Caerostris extrusa draft genome.</title>
        <authorList>
            <person name="Kono N."/>
            <person name="Arakawa K."/>
        </authorList>
    </citation>
    <scope>NUCLEOTIDE SEQUENCE [LARGE SCALE GENOMIC DNA]</scope>
</reference>
<dbReference type="Proteomes" id="UP001054945">
    <property type="component" value="Unassembled WGS sequence"/>
</dbReference>
<keyword evidence="2" id="KW-1185">Reference proteome</keyword>
<name>A0AAV4NH50_CAEEX</name>
<proteinExistence type="predicted"/>
<dbReference type="EMBL" id="BPLR01020854">
    <property type="protein sequence ID" value="GIX83286.1"/>
    <property type="molecule type" value="Genomic_DNA"/>
</dbReference>
<comment type="caution">
    <text evidence="1">The sequence shown here is derived from an EMBL/GenBank/DDBJ whole genome shotgun (WGS) entry which is preliminary data.</text>
</comment>
<gene>
    <name evidence="1" type="ORF">CEXT_309011</name>
</gene>
<sequence length="98" mass="11270">MQYKSKQKTPRYAVHHYYLIRIKCFLPKTMPVCRRTTIAFIARQSNDATLNHPSIKVQPSICPVNSTITASCVHSVGFLYYSEDPEVKKKSSSLMLFE</sequence>